<comment type="caution">
    <text evidence="1">The sequence shown here is derived from an EMBL/GenBank/DDBJ whole genome shotgun (WGS) entry which is preliminary data.</text>
</comment>
<gene>
    <name evidence="1" type="ORF">PGLA_04405</name>
</gene>
<keyword evidence="2" id="KW-1185">Reference proteome</keyword>
<dbReference type="OrthoDB" id="2064333at2"/>
<reference evidence="1 2" key="1">
    <citation type="submission" date="2016-03" db="EMBL/GenBank/DDBJ databases">
        <title>Draft genome sequence of Paenibacillus glacialis DSM 22343.</title>
        <authorList>
            <person name="Shin S.-K."/>
            <person name="Yi H."/>
        </authorList>
    </citation>
    <scope>NUCLEOTIDE SEQUENCE [LARGE SCALE GENOMIC DNA]</scope>
    <source>
        <strain evidence="1 2">DSM 22343</strain>
    </source>
</reference>
<protein>
    <submittedName>
        <fullName evidence="1">Uncharacterized protein</fullName>
    </submittedName>
</protein>
<dbReference type="Proteomes" id="UP000076967">
    <property type="component" value="Unassembled WGS sequence"/>
</dbReference>
<organism evidence="1 2">
    <name type="scientific">Paenibacillus glacialis</name>
    <dbReference type="NCBI Taxonomy" id="494026"/>
    <lineage>
        <taxon>Bacteria</taxon>
        <taxon>Bacillati</taxon>
        <taxon>Bacillota</taxon>
        <taxon>Bacilli</taxon>
        <taxon>Bacillales</taxon>
        <taxon>Paenibacillaceae</taxon>
        <taxon>Paenibacillus</taxon>
    </lineage>
</organism>
<dbReference type="STRING" id="494026.PGLA_04405"/>
<dbReference type="EMBL" id="LVJH01000003">
    <property type="protein sequence ID" value="OAB45499.1"/>
    <property type="molecule type" value="Genomic_DNA"/>
</dbReference>
<sequence>MIYMDKDAALSDFLEKHVFNQWINDVILIDDAYKERQEQIDRSLCDAFNDLFVKASTLHEQGDKGKIRYIYCSYLRTSVMENKVVYRLDAYDSNWYLDPIECSITWNPSFMFDPLFKRMELLEDEKKLYARKITSMDIDEVKQMEGYKCHLLTKEFIKDKISSVMNECHFKQMADDSGLTVAVGEYRDESEIVFEYNGQGGDCE</sequence>
<dbReference type="RefSeq" id="WP_068529262.1">
    <property type="nucleotide sequence ID" value="NZ_LVJH01000003.1"/>
</dbReference>
<accession>A0A168N7X3</accession>
<evidence type="ECO:0000313" key="1">
    <source>
        <dbReference type="EMBL" id="OAB45499.1"/>
    </source>
</evidence>
<proteinExistence type="predicted"/>
<dbReference type="AlphaFoldDB" id="A0A168N7X3"/>
<name>A0A168N7X3_9BACL</name>
<evidence type="ECO:0000313" key="2">
    <source>
        <dbReference type="Proteomes" id="UP000076967"/>
    </source>
</evidence>